<evidence type="ECO:0000259" key="7">
    <source>
        <dbReference type="Pfam" id="PF08281"/>
    </source>
</evidence>
<dbReference type="PANTHER" id="PTHR43133">
    <property type="entry name" value="RNA POLYMERASE ECF-TYPE SIGMA FACTO"/>
    <property type="match status" value="1"/>
</dbReference>
<dbReference type="RefSeq" id="WP_167925479.1">
    <property type="nucleotide sequence ID" value="NZ_JAATVY010000007.1"/>
</dbReference>
<dbReference type="Gene3D" id="1.10.10.10">
    <property type="entry name" value="Winged helix-like DNA-binding domain superfamily/Winged helix DNA-binding domain"/>
    <property type="match status" value="1"/>
</dbReference>
<dbReference type="InterPro" id="IPR039425">
    <property type="entry name" value="RNA_pol_sigma-70-like"/>
</dbReference>
<name>A0ABX0XXK3_9ACTN</name>
<evidence type="ECO:0000256" key="5">
    <source>
        <dbReference type="ARBA" id="ARBA00023163"/>
    </source>
</evidence>
<keyword evidence="9" id="KW-1185">Reference proteome</keyword>
<dbReference type="SUPFAM" id="SSF88659">
    <property type="entry name" value="Sigma3 and sigma4 domains of RNA polymerase sigma factors"/>
    <property type="match status" value="1"/>
</dbReference>
<comment type="caution">
    <text evidence="8">The sequence shown here is derived from an EMBL/GenBank/DDBJ whole genome shotgun (WGS) entry which is preliminary data.</text>
</comment>
<keyword evidence="3" id="KW-0731">Sigma factor</keyword>
<dbReference type="NCBIfam" id="TIGR02983">
    <property type="entry name" value="SigE-fam_strep"/>
    <property type="match status" value="1"/>
</dbReference>
<reference evidence="8 9" key="1">
    <citation type="submission" date="2020-03" db="EMBL/GenBank/DDBJ databases">
        <title>WGS of the type strain of Planosporangium spp.</title>
        <authorList>
            <person name="Thawai C."/>
        </authorList>
    </citation>
    <scope>NUCLEOTIDE SEQUENCE [LARGE SCALE GENOMIC DNA]</scope>
    <source>
        <strain evidence="8 9">TBRC 5610</strain>
    </source>
</reference>
<evidence type="ECO:0000256" key="2">
    <source>
        <dbReference type="ARBA" id="ARBA00023015"/>
    </source>
</evidence>
<dbReference type="Proteomes" id="UP000722989">
    <property type="component" value="Unassembled WGS sequence"/>
</dbReference>
<evidence type="ECO:0000256" key="4">
    <source>
        <dbReference type="ARBA" id="ARBA00023125"/>
    </source>
</evidence>
<dbReference type="InterPro" id="IPR007627">
    <property type="entry name" value="RNA_pol_sigma70_r2"/>
</dbReference>
<keyword evidence="5" id="KW-0804">Transcription</keyword>
<feature type="domain" description="RNA polymerase sigma factor 70 region 4 type 2" evidence="7">
    <location>
        <begin position="99"/>
        <end position="151"/>
    </location>
</feature>
<dbReference type="InterPro" id="IPR013325">
    <property type="entry name" value="RNA_pol_sigma_r2"/>
</dbReference>
<organism evidence="8 9">
    <name type="scientific">Planosporangium thailandense</name>
    <dbReference type="NCBI Taxonomy" id="765197"/>
    <lineage>
        <taxon>Bacteria</taxon>
        <taxon>Bacillati</taxon>
        <taxon>Actinomycetota</taxon>
        <taxon>Actinomycetes</taxon>
        <taxon>Micromonosporales</taxon>
        <taxon>Micromonosporaceae</taxon>
        <taxon>Planosporangium</taxon>
    </lineage>
</organism>
<keyword evidence="2" id="KW-0805">Transcription regulation</keyword>
<evidence type="ECO:0000313" key="9">
    <source>
        <dbReference type="Proteomes" id="UP000722989"/>
    </source>
</evidence>
<accession>A0ABX0XXK3</accession>
<proteinExistence type="inferred from homology"/>
<dbReference type="InterPro" id="IPR013249">
    <property type="entry name" value="RNA_pol_sigma70_r4_t2"/>
</dbReference>
<protein>
    <submittedName>
        <fullName evidence="8">SigE family RNA polymerase sigma factor</fullName>
    </submittedName>
</protein>
<evidence type="ECO:0000256" key="1">
    <source>
        <dbReference type="ARBA" id="ARBA00010641"/>
    </source>
</evidence>
<dbReference type="InterPro" id="IPR013324">
    <property type="entry name" value="RNA_pol_sigma_r3/r4-like"/>
</dbReference>
<feature type="domain" description="RNA polymerase sigma-70 region 2" evidence="6">
    <location>
        <begin position="11"/>
        <end position="77"/>
    </location>
</feature>
<dbReference type="EMBL" id="JAATVY010000007">
    <property type="protein sequence ID" value="NJC70571.1"/>
    <property type="molecule type" value="Genomic_DNA"/>
</dbReference>
<dbReference type="NCBIfam" id="TIGR02937">
    <property type="entry name" value="sigma70-ECF"/>
    <property type="match status" value="1"/>
</dbReference>
<dbReference type="InterPro" id="IPR036388">
    <property type="entry name" value="WH-like_DNA-bd_sf"/>
</dbReference>
<dbReference type="SUPFAM" id="SSF88946">
    <property type="entry name" value="Sigma2 domain of RNA polymerase sigma factors"/>
    <property type="match status" value="1"/>
</dbReference>
<comment type="similarity">
    <text evidence="1">Belongs to the sigma-70 factor family. ECF subfamily.</text>
</comment>
<gene>
    <name evidence="8" type="ORF">HC031_12725</name>
</gene>
<dbReference type="PANTHER" id="PTHR43133:SF50">
    <property type="entry name" value="ECF RNA POLYMERASE SIGMA FACTOR SIGM"/>
    <property type="match status" value="1"/>
</dbReference>
<keyword evidence="4" id="KW-0238">DNA-binding</keyword>
<dbReference type="InterPro" id="IPR014284">
    <property type="entry name" value="RNA_pol_sigma-70_dom"/>
</dbReference>
<dbReference type="Gene3D" id="1.10.1740.10">
    <property type="match status" value="1"/>
</dbReference>
<dbReference type="Pfam" id="PF08281">
    <property type="entry name" value="Sigma70_r4_2"/>
    <property type="match status" value="1"/>
</dbReference>
<dbReference type="InterPro" id="IPR014325">
    <property type="entry name" value="RNA_pol_sigma-E_actinobac"/>
</dbReference>
<sequence length="168" mass="18962">MTRPDDFDAFYTATARRVVQYVYAVCGDLAEAQDVVQEAYARAWQRWSTLADYDDPEGWVRTVAWRLSMNRWRSARRWLGARARLGHPQDVPGPTPDRVALVDALRRIPEPQRRVVVSHYLYDMPVAEIADSTGMPVGTVKVYLARARTALAALLGNETEDADVSSHS</sequence>
<evidence type="ECO:0000256" key="3">
    <source>
        <dbReference type="ARBA" id="ARBA00023082"/>
    </source>
</evidence>
<dbReference type="Pfam" id="PF04542">
    <property type="entry name" value="Sigma70_r2"/>
    <property type="match status" value="1"/>
</dbReference>
<evidence type="ECO:0000259" key="6">
    <source>
        <dbReference type="Pfam" id="PF04542"/>
    </source>
</evidence>
<evidence type="ECO:0000313" key="8">
    <source>
        <dbReference type="EMBL" id="NJC70571.1"/>
    </source>
</evidence>